<dbReference type="EMBL" id="FUEG01000034">
    <property type="protein sequence ID" value="SJL16365.1"/>
    <property type="molecule type" value="Genomic_DNA"/>
</dbReference>
<sequence length="260" mass="29174">MLLQYSSQLSVPTELTDQIIDFACSESLDDASSLGLVCHQCRNRAQGHLLKHIRLLPDHLKQSVFCFFLGAYHLRKHVRTISLYGPKLAWPEDTDQAISLLGGQSVEFVADGVYVRDLLSLVTEWSTFTGCRIVGSVYSAEELYAWLGRFIALKKLSMPKEGPNTLITPIGPQSQPPQLHFTLQAFNYHSEGGPTCLSDDRHFSNTILPTISRLQALELAVDEKNWTGVMTIFQQCKEAVADLDLKFHCCTSLFGHVRLY</sequence>
<dbReference type="OrthoDB" id="10503827at2759"/>
<protein>
    <recommendedName>
        <fullName evidence="3">F-box domain-containing protein</fullName>
    </recommendedName>
</protein>
<accession>A0A284S5S5</accession>
<proteinExistence type="predicted"/>
<reference evidence="2" key="1">
    <citation type="journal article" date="2017" name="Nat. Ecol. Evol.">
        <title>Genome expansion and lineage-specific genetic innovations in the forest pathogenic fungi Armillaria.</title>
        <authorList>
            <person name="Sipos G."/>
            <person name="Prasanna A.N."/>
            <person name="Walter M.C."/>
            <person name="O'Connor E."/>
            <person name="Balint B."/>
            <person name="Krizsan K."/>
            <person name="Kiss B."/>
            <person name="Hess J."/>
            <person name="Varga T."/>
            <person name="Slot J."/>
            <person name="Riley R."/>
            <person name="Boka B."/>
            <person name="Rigling D."/>
            <person name="Barry K."/>
            <person name="Lee J."/>
            <person name="Mihaltcheva S."/>
            <person name="LaButti K."/>
            <person name="Lipzen A."/>
            <person name="Waldron R."/>
            <person name="Moloney N.M."/>
            <person name="Sperisen C."/>
            <person name="Kredics L."/>
            <person name="Vagvoelgyi C."/>
            <person name="Patrignani A."/>
            <person name="Fitzpatrick D."/>
            <person name="Nagy I."/>
            <person name="Doyle S."/>
            <person name="Anderson J.B."/>
            <person name="Grigoriev I.V."/>
            <person name="Gueldener U."/>
            <person name="Muensterkoetter M."/>
            <person name="Nagy L.G."/>
        </authorList>
    </citation>
    <scope>NUCLEOTIDE SEQUENCE [LARGE SCALE GENOMIC DNA]</scope>
    <source>
        <strain evidence="2">C18/9</strain>
    </source>
</reference>
<keyword evidence="2" id="KW-1185">Reference proteome</keyword>
<evidence type="ECO:0008006" key="3">
    <source>
        <dbReference type="Google" id="ProtNLM"/>
    </source>
</evidence>
<organism evidence="1 2">
    <name type="scientific">Armillaria ostoyae</name>
    <name type="common">Armillaria root rot fungus</name>
    <dbReference type="NCBI Taxonomy" id="47428"/>
    <lineage>
        <taxon>Eukaryota</taxon>
        <taxon>Fungi</taxon>
        <taxon>Dikarya</taxon>
        <taxon>Basidiomycota</taxon>
        <taxon>Agaricomycotina</taxon>
        <taxon>Agaricomycetes</taxon>
        <taxon>Agaricomycetidae</taxon>
        <taxon>Agaricales</taxon>
        <taxon>Marasmiineae</taxon>
        <taxon>Physalacriaceae</taxon>
        <taxon>Armillaria</taxon>
    </lineage>
</organism>
<evidence type="ECO:0000313" key="1">
    <source>
        <dbReference type="EMBL" id="SJL16365.1"/>
    </source>
</evidence>
<name>A0A284S5S5_ARMOS</name>
<dbReference type="AlphaFoldDB" id="A0A284S5S5"/>
<dbReference type="Proteomes" id="UP000219338">
    <property type="component" value="Unassembled WGS sequence"/>
</dbReference>
<evidence type="ECO:0000313" key="2">
    <source>
        <dbReference type="Proteomes" id="UP000219338"/>
    </source>
</evidence>
<gene>
    <name evidence="1" type="ORF">ARMOST_19887</name>
</gene>